<dbReference type="EMBL" id="LR134441">
    <property type="protein sequence ID" value="VEI00135.1"/>
    <property type="molecule type" value="Genomic_DNA"/>
</dbReference>
<dbReference type="AlphaFoldDB" id="A0A448NSH6"/>
<sequence length="44" mass="5422">MKKIYIHYKINGNWDKLIKTGCKYELLVFSCDDNTKMFEYYYNS</sequence>
<organism evidence="1 2">
    <name type="scientific">Kaistella antarctica</name>
    <dbReference type="NCBI Taxonomy" id="266748"/>
    <lineage>
        <taxon>Bacteria</taxon>
        <taxon>Pseudomonadati</taxon>
        <taxon>Bacteroidota</taxon>
        <taxon>Flavobacteriia</taxon>
        <taxon>Flavobacteriales</taxon>
        <taxon>Weeksellaceae</taxon>
        <taxon>Chryseobacterium group</taxon>
        <taxon>Kaistella</taxon>
    </lineage>
</organism>
<dbReference type="KEGG" id="cant:NCTC13489_01965"/>
<protein>
    <submittedName>
        <fullName evidence="1">Uncharacterized protein</fullName>
    </submittedName>
</protein>
<evidence type="ECO:0000313" key="2">
    <source>
        <dbReference type="Proteomes" id="UP000270036"/>
    </source>
</evidence>
<proteinExistence type="predicted"/>
<name>A0A448NSH6_9FLAO</name>
<evidence type="ECO:0000313" key="1">
    <source>
        <dbReference type="EMBL" id="VEI00135.1"/>
    </source>
</evidence>
<dbReference type="Proteomes" id="UP000270036">
    <property type="component" value="Chromosome"/>
</dbReference>
<reference evidence="1 2" key="1">
    <citation type="submission" date="2018-12" db="EMBL/GenBank/DDBJ databases">
        <authorList>
            <consortium name="Pathogen Informatics"/>
        </authorList>
    </citation>
    <scope>NUCLEOTIDE SEQUENCE [LARGE SCALE GENOMIC DNA]</scope>
    <source>
        <strain evidence="1 2">NCTC13489</strain>
    </source>
</reference>
<accession>A0A448NSH6</accession>
<gene>
    <name evidence="1" type="ORF">NCTC13489_01965</name>
</gene>